<evidence type="ECO:0000313" key="21">
    <source>
        <dbReference type="Proteomes" id="UP001501459"/>
    </source>
</evidence>
<evidence type="ECO:0000256" key="12">
    <source>
        <dbReference type="ARBA" id="ARBA00039995"/>
    </source>
</evidence>
<comment type="cofactor">
    <cofactor evidence="2">
        <name>Mg(2+)</name>
        <dbReference type="ChEBI" id="CHEBI:18420"/>
    </cofactor>
</comment>
<dbReference type="Pfam" id="PF02879">
    <property type="entry name" value="PGM_PMM_II"/>
    <property type="match status" value="1"/>
</dbReference>
<dbReference type="PANTHER" id="PTHR45745">
    <property type="entry name" value="PHOSPHOMANNOMUTASE 45A"/>
    <property type="match status" value="1"/>
</dbReference>
<evidence type="ECO:0000256" key="14">
    <source>
        <dbReference type="ARBA" id="ARBA00041467"/>
    </source>
</evidence>
<dbReference type="PROSITE" id="PS00710">
    <property type="entry name" value="PGM_PMM"/>
    <property type="match status" value="1"/>
</dbReference>
<dbReference type="EMBL" id="BAAADM010000030">
    <property type="protein sequence ID" value="GAA0435928.1"/>
    <property type="molecule type" value="Genomic_DNA"/>
</dbReference>
<dbReference type="InterPro" id="IPR005843">
    <property type="entry name" value="A-D-PHexomutase_C"/>
</dbReference>
<keyword evidence="9 15" id="KW-0479">Metal-binding</keyword>
<evidence type="ECO:0000256" key="15">
    <source>
        <dbReference type="RuleBase" id="RU004326"/>
    </source>
</evidence>
<keyword evidence="21" id="KW-1185">Reference proteome</keyword>
<evidence type="ECO:0000256" key="13">
    <source>
        <dbReference type="ARBA" id="ARBA00041398"/>
    </source>
</evidence>
<evidence type="ECO:0000256" key="6">
    <source>
        <dbReference type="ARBA" id="ARBA00012728"/>
    </source>
</evidence>
<protein>
    <recommendedName>
        <fullName evidence="12">Phosphoglucomutase</fullName>
        <ecNumber evidence="6">5.4.2.2</ecNumber>
    </recommendedName>
    <alternativeName>
        <fullName evidence="14">Alpha-phosphoglucomutase</fullName>
    </alternativeName>
    <alternativeName>
        <fullName evidence="13">Glucose phosphomutase</fullName>
    </alternativeName>
</protein>
<dbReference type="SUPFAM" id="SSF53738">
    <property type="entry name" value="Phosphoglucomutase, first 3 domains"/>
    <property type="match status" value="3"/>
</dbReference>
<gene>
    <name evidence="20" type="primary">pgcA</name>
    <name evidence="20" type="ORF">GCM10008983_10710</name>
</gene>
<dbReference type="InterPro" id="IPR016055">
    <property type="entry name" value="A-D-PHexomutase_a/b/a-I/II/III"/>
</dbReference>
<evidence type="ECO:0000256" key="4">
    <source>
        <dbReference type="ARBA" id="ARBA00005189"/>
    </source>
</evidence>
<dbReference type="RefSeq" id="WP_343751663.1">
    <property type="nucleotide sequence ID" value="NZ_BAAADM010000030.1"/>
</dbReference>
<dbReference type="InterPro" id="IPR005841">
    <property type="entry name" value="Alpha-D-phosphohexomutase_SF"/>
</dbReference>
<dbReference type="InterPro" id="IPR016066">
    <property type="entry name" value="A-D-PHexomutase_CS"/>
</dbReference>
<dbReference type="PRINTS" id="PR00509">
    <property type="entry name" value="PGMPMM"/>
</dbReference>
<keyword evidence="8" id="KW-0597">Phosphoprotein</keyword>
<evidence type="ECO:0000256" key="3">
    <source>
        <dbReference type="ARBA" id="ARBA00005164"/>
    </source>
</evidence>
<evidence type="ECO:0000256" key="9">
    <source>
        <dbReference type="ARBA" id="ARBA00022723"/>
    </source>
</evidence>
<dbReference type="Gene3D" id="3.40.120.10">
    <property type="entry name" value="Alpha-D-Glucose-1,6-Bisphosphate, subunit A, domain 3"/>
    <property type="match status" value="3"/>
</dbReference>
<reference evidence="21" key="1">
    <citation type="journal article" date="2019" name="Int. J. Syst. Evol. Microbiol.">
        <title>The Global Catalogue of Microorganisms (GCM) 10K type strain sequencing project: providing services to taxonomists for standard genome sequencing and annotation.</title>
        <authorList>
            <consortium name="The Broad Institute Genomics Platform"/>
            <consortium name="The Broad Institute Genome Sequencing Center for Infectious Disease"/>
            <person name="Wu L."/>
            <person name="Ma J."/>
        </authorList>
    </citation>
    <scope>NUCLEOTIDE SEQUENCE [LARGE SCALE GENOMIC DNA]</scope>
    <source>
        <strain evidence="21">JCM 12149</strain>
    </source>
</reference>
<evidence type="ECO:0000259" key="18">
    <source>
        <dbReference type="Pfam" id="PF02879"/>
    </source>
</evidence>
<evidence type="ECO:0000256" key="10">
    <source>
        <dbReference type="ARBA" id="ARBA00022842"/>
    </source>
</evidence>
<dbReference type="EC" id="5.4.2.2" evidence="6"/>
<sequence>MRQWEAIYDKWKNSEHLDDQLKQELDAMRDQPDLLEDAFYTDLAFGTGGMRGVLGPGTNRMNRHTIRKAVHALGRYLKKHYVNVHDRGVAVSYDSRHMSREFAVETAKVLGAHGMKAYVFDTLHPTPLLSFAVRYLGAAAGVMITASHNPPEYNGFKVYNDDGGQITPDEAAAITDEMASIDDELTVPYLEQSELEAQERLIWVGRDIDHAYLKYLEAMSQLDSAEQKRAKDLQIVFTPLHGTAHHLVLSGLQRLHFHQVDVVEEQVEPDPAFSTVDSPNPEEHQAFTMAMQRGKQTQADILIATDPDADRLGAAVKDANGDYTVLTGNQLGALLLDYILKHTDRQLLANARMIKTIVTSELGRRIAESYGVRTIDTLTGFKYIGEKIRQFETTGETFLFGYEESFGYLISDVVRDKDAVQAAIATCEMAYYWKKQGKTLDKALQSLYDAHGYYIEDMVSWKLTGKEGMETISDIMQAARTETMADIGGMPVQTVEDYWAGERITPGKEQTEPIKLPKDNVVKFLLAGDCWVCLRPSGTEPKLKCYVGVCGNHEAESRKRLTDLTAAMNEFLNRVSS</sequence>
<dbReference type="InterPro" id="IPR005845">
    <property type="entry name" value="A-D-PHexomutase_a/b/a-II"/>
</dbReference>
<dbReference type="Proteomes" id="UP001501459">
    <property type="component" value="Unassembled WGS sequence"/>
</dbReference>
<dbReference type="Pfam" id="PF02880">
    <property type="entry name" value="PGM_PMM_III"/>
    <property type="match status" value="1"/>
</dbReference>
<evidence type="ECO:0000256" key="1">
    <source>
        <dbReference type="ARBA" id="ARBA00000443"/>
    </source>
</evidence>
<accession>A0ABP3J207</accession>
<feature type="domain" description="Alpha-D-phosphohexomutase C-terminal" evidence="16">
    <location>
        <begin position="525"/>
        <end position="554"/>
    </location>
</feature>
<feature type="domain" description="Alpha-D-phosphohexomutase alpha/beta/alpha" evidence="18">
    <location>
        <begin position="215"/>
        <end position="320"/>
    </location>
</feature>
<dbReference type="CDD" id="cd05799">
    <property type="entry name" value="PGM2"/>
    <property type="match status" value="1"/>
</dbReference>
<name>A0ABP3J207_9BACI</name>
<dbReference type="Pfam" id="PF02878">
    <property type="entry name" value="PGM_PMM_I"/>
    <property type="match status" value="1"/>
</dbReference>
<evidence type="ECO:0000256" key="5">
    <source>
        <dbReference type="ARBA" id="ARBA00010231"/>
    </source>
</evidence>
<evidence type="ECO:0000256" key="11">
    <source>
        <dbReference type="ARBA" id="ARBA00023235"/>
    </source>
</evidence>
<comment type="catalytic activity">
    <reaction evidence="1">
        <text>alpha-D-glucose 1-phosphate = alpha-D-glucose 6-phosphate</text>
        <dbReference type="Rhea" id="RHEA:23536"/>
        <dbReference type="ChEBI" id="CHEBI:58225"/>
        <dbReference type="ChEBI" id="CHEBI:58601"/>
        <dbReference type="EC" id="5.4.2.2"/>
    </reaction>
</comment>
<comment type="pathway">
    <text evidence="3">Glycolipid metabolism; diglucosyl-diacylglycerol biosynthesis.</text>
</comment>
<keyword evidence="11" id="KW-0413">Isomerase</keyword>
<evidence type="ECO:0000256" key="7">
    <source>
        <dbReference type="ARBA" id="ARBA00022526"/>
    </source>
</evidence>
<comment type="caution">
    <text evidence="20">The sequence shown here is derived from an EMBL/GenBank/DDBJ whole genome shotgun (WGS) entry which is preliminary data.</text>
</comment>
<evidence type="ECO:0000259" key="19">
    <source>
        <dbReference type="Pfam" id="PF02880"/>
    </source>
</evidence>
<dbReference type="Pfam" id="PF00408">
    <property type="entry name" value="PGM_PMM_IV"/>
    <property type="match status" value="1"/>
</dbReference>
<dbReference type="InterPro" id="IPR036900">
    <property type="entry name" value="A-D-PHexomutase_C_sf"/>
</dbReference>
<evidence type="ECO:0000256" key="2">
    <source>
        <dbReference type="ARBA" id="ARBA00001946"/>
    </source>
</evidence>
<dbReference type="InterPro" id="IPR005846">
    <property type="entry name" value="A-D-PHexomutase_a/b/a-III"/>
</dbReference>
<keyword evidence="7" id="KW-0119">Carbohydrate metabolism</keyword>
<evidence type="ECO:0000259" key="16">
    <source>
        <dbReference type="Pfam" id="PF00408"/>
    </source>
</evidence>
<comment type="pathway">
    <text evidence="4">Lipid metabolism.</text>
</comment>
<evidence type="ECO:0000259" key="17">
    <source>
        <dbReference type="Pfam" id="PF02878"/>
    </source>
</evidence>
<evidence type="ECO:0000313" key="20">
    <source>
        <dbReference type="EMBL" id="GAA0435928.1"/>
    </source>
</evidence>
<dbReference type="PANTHER" id="PTHR45745:SF1">
    <property type="entry name" value="PHOSPHOGLUCOMUTASE 2B-RELATED"/>
    <property type="match status" value="1"/>
</dbReference>
<evidence type="ECO:0000256" key="8">
    <source>
        <dbReference type="ARBA" id="ARBA00022553"/>
    </source>
</evidence>
<comment type="similarity">
    <text evidence="5 15">Belongs to the phosphohexose mutase family.</text>
</comment>
<dbReference type="Gene3D" id="3.30.310.50">
    <property type="entry name" value="Alpha-D-phosphohexomutase, C-terminal domain"/>
    <property type="match status" value="1"/>
</dbReference>
<keyword evidence="7" id="KW-0313">Glucose metabolism</keyword>
<proteinExistence type="inferred from homology"/>
<dbReference type="SUPFAM" id="SSF55957">
    <property type="entry name" value="Phosphoglucomutase, C-terminal domain"/>
    <property type="match status" value="1"/>
</dbReference>
<feature type="domain" description="Alpha-D-phosphohexomutase alpha/beta/alpha" evidence="19">
    <location>
        <begin position="328"/>
        <end position="449"/>
    </location>
</feature>
<dbReference type="InterPro" id="IPR005844">
    <property type="entry name" value="A-D-PHexomutase_a/b/a-I"/>
</dbReference>
<feature type="domain" description="Alpha-D-phosphohexomutase alpha/beta/alpha" evidence="17">
    <location>
        <begin position="44"/>
        <end position="182"/>
    </location>
</feature>
<organism evidence="20 21">
    <name type="scientific">Lentibacillus halophilus</name>
    <dbReference type="NCBI Taxonomy" id="295065"/>
    <lineage>
        <taxon>Bacteria</taxon>
        <taxon>Bacillati</taxon>
        <taxon>Bacillota</taxon>
        <taxon>Bacilli</taxon>
        <taxon>Bacillales</taxon>
        <taxon>Bacillaceae</taxon>
        <taxon>Lentibacillus</taxon>
    </lineage>
</organism>
<keyword evidence="10 15" id="KW-0460">Magnesium</keyword>